<reference evidence="1 2" key="1">
    <citation type="submission" date="2019-07" db="EMBL/GenBank/DDBJ databases">
        <title>De Novo Assembly of kiwifruit Actinidia rufa.</title>
        <authorList>
            <person name="Sugita-Konishi S."/>
            <person name="Sato K."/>
            <person name="Mori E."/>
            <person name="Abe Y."/>
            <person name="Kisaki G."/>
            <person name="Hamano K."/>
            <person name="Suezawa K."/>
            <person name="Otani M."/>
            <person name="Fukuda T."/>
            <person name="Manabe T."/>
            <person name="Gomi K."/>
            <person name="Tabuchi M."/>
            <person name="Akimitsu K."/>
            <person name="Kataoka I."/>
        </authorList>
    </citation>
    <scope>NUCLEOTIDE SEQUENCE [LARGE SCALE GENOMIC DNA]</scope>
    <source>
        <strain evidence="2">cv. Fuchu</strain>
    </source>
</reference>
<keyword evidence="2" id="KW-1185">Reference proteome</keyword>
<dbReference type="EMBL" id="BJWL01000025">
    <property type="protein sequence ID" value="GFZ15924.1"/>
    <property type="molecule type" value="Genomic_DNA"/>
</dbReference>
<name>A0A7J0GZG8_9ERIC</name>
<proteinExistence type="predicted"/>
<protein>
    <submittedName>
        <fullName evidence="1">Uncharacterized protein</fullName>
    </submittedName>
</protein>
<dbReference type="Proteomes" id="UP000585474">
    <property type="component" value="Unassembled WGS sequence"/>
</dbReference>
<gene>
    <name evidence="1" type="ORF">Acr_25g0003330</name>
</gene>
<dbReference type="AlphaFoldDB" id="A0A7J0GZG8"/>
<evidence type="ECO:0000313" key="1">
    <source>
        <dbReference type="EMBL" id="GFZ15924.1"/>
    </source>
</evidence>
<accession>A0A7J0GZG8</accession>
<organism evidence="1 2">
    <name type="scientific">Actinidia rufa</name>
    <dbReference type="NCBI Taxonomy" id="165716"/>
    <lineage>
        <taxon>Eukaryota</taxon>
        <taxon>Viridiplantae</taxon>
        <taxon>Streptophyta</taxon>
        <taxon>Embryophyta</taxon>
        <taxon>Tracheophyta</taxon>
        <taxon>Spermatophyta</taxon>
        <taxon>Magnoliopsida</taxon>
        <taxon>eudicotyledons</taxon>
        <taxon>Gunneridae</taxon>
        <taxon>Pentapetalae</taxon>
        <taxon>asterids</taxon>
        <taxon>Ericales</taxon>
        <taxon>Actinidiaceae</taxon>
        <taxon>Actinidia</taxon>
    </lineage>
</organism>
<evidence type="ECO:0000313" key="2">
    <source>
        <dbReference type="Proteomes" id="UP000585474"/>
    </source>
</evidence>
<sequence>MPSTSQSRHGLLEETLLCKLPFIPCRASGLPPIVSPRPSLDVVTLSNLLKSDSLVVMLASTRIVVMFGSVSTELRHKAPPNLLHSDSLVAGPAPALVRLVQFAKVLALHLKVKSESPSLRGDFSLPLWMFYL</sequence>
<comment type="caution">
    <text evidence="1">The sequence shown here is derived from an EMBL/GenBank/DDBJ whole genome shotgun (WGS) entry which is preliminary data.</text>
</comment>